<dbReference type="EC" id="5.2.1.8" evidence="7"/>
<evidence type="ECO:0000313" key="10">
    <source>
        <dbReference type="EMBL" id="MCZ0865008.1"/>
    </source>
</evidence>
<dbReference type="PANTHER" id="PTHR43811">
    <property type="entry name" value="FKBP-TYPE PEPTIDYL-PROLYL CIS-TRANS ISOMERASE FKPA"/>
    <property type="match status" value="1"/>
</dbReference>
<proteinExistence type="inferred from homology"/>
<dbReference type="GO" id="GO:0003755">
    <property type="term" value="F:peptidyl-prolyl cis-trans isomerase activity"/>
    <property type="evidence" value="ECO:0007669"/>
    <property type="project" value="UniProtKB-UniRule"/>
</dbReference>
<feature type="chain" id="PRO_5039914296" description="Peptidyl-prolyl cis-trans isomerase" evidence="8">
    <location>
        <begin position="28"/>
        <end position="158"/>
    </location>
</feature>
<dbReference type="Proteomes" id="UP001069090">
    <property type="component" value="Unassembled WGS sequence"/>
</dbReference>
<evidence type="ECO:0000256" key="8">
    <source>
        <dbReference type="SAM" id="SignalP"/>
    </source>
</evidence>
<dbReference type="PROSITE" id="PS50059">
    <property type="entry name" value="FKBP_PPIASE"/>
    <property type="match status" value="1"/>
</dbReference>
<comment type="catalytic activity">
    <reaction evidence="1 6 7">
        <text>[protein]-peptidylproline (omega=180) = [protein]-peptidylproline (omega=0)</text>
        <dbReference type="Rhea" id="RHEA:16237"/>
        <dbReference type="Rhea" id="RHEA-COMP:10747"/>
        <dbReference type="Rhea" id="RHEA-COMP:10748"/>
        <dbReference type="ChEBI" id="CHEBI:83833"/>
        <dbReference type="ChEBI" id="CHEBI:83834"/>
        <dbReference type="EC" id="5.2.1.8"/>
    </reaction>
</comment>
<comment type="caution">
    <text evidence="10">The sequence shown here is derived from an EMBL/GenBank/DDBJ whole genome shotgun (WGS) entry which is preliminary data.</text>
</comment>
<evidence type="ECO:0000256" key="4">
    <source>
        <dbReference type="ARBA" id="ARBA00023110"/>
    </source>
</evidence>
<comment type="similarity">
    <text evidence="2 7">Belongs to the FKBP-type PPIase family.</text>
</comment>
<keyword evidence="5 6" id="KW-0413">Isomerase</keyword>
<evidence type="ECO:0000256" key="7">
    <source>
        <dbReference type="RuleBase" id="RU003915"/>
    </source>
</evidence>
<evidence type="ECO:0000256" key="6">
    <source>
        <dbReference type="PROSITE-ProRule" id="PRU00277"/>
    </source>
</evidence>
<dbReference type="SUPFAM" id="SSF54534">
    <property type="entry name" value="FKBP-like"/>
    <property type="match status" value="1"/>
</dbReference>
<dbReference type="InterPro" id="IPR000774">
    <property type="entry name" value="PPIase_FKBP_N"/>
</dbReference>
<protein>
    <recommendedName>
        <fullName evidence="7">Peptidyl-prolyl cis-trans isomerase</fullName>
        <ecNumber evidence="7">5.2.1.8</ecNumber>
    </recommendedName>
</protein>
<dbReference type="FunFam" id="3.10.50.40:FF:000045">
    <property type="entry name" value="Peptidyl-prolyl cis-trans isomerase"/>
    <property type="match status" value="1"/>
</dbReference>
<keyword evidence="11" id="KW-1185">Reference proteome</keyword>
<evidence type="ECO:0000256" key="3">
    <source>
        <dbReference type="ARBA" id="ARBA00022729"/>
    </source>
</evidence>
<feature type="domain" description="PPIase FKBP-type" evidence="9">
    <location>
        <begin position="72"/>
        <end position="157"/>
    </location>
</feature>
<evidence type="ECO:0000256" key="2">
    <source>
        <dbReference type="ARBA" id="ARBA00006577"/>
    </source>
</evidence>
<keyword evidence="4 6" id="KW-0697">Rotamase</keyword>
<name>A0A9J6RLC7_9GAMM</name>
<dbReference type="AlphaFoldDB" id="A0A9J6RLC7"/>
<reference evidence="10 11" key="1">
    <citation type="submission" date="2022-12" db="EMBL/GenBank/DDBJ databases">
        <title>Dasania phycosphaerae sp. nov., isolated from particulate material of the south coast of Korea.</title>
        <authorList>
            <person name="Jiang Y."/>
        </authorList>
    </citation>
    <scope>NUCLEOTIDE SEQUENCE [LARGE SCALE GENOMIC DNA]</scope>
    <source>
        <strain evidence="10 11">GY-19</strain>
    </source>
</reference>
<evidence type="ECO:0000256" key="1">
    <source>
        <dbReference type="ARBA" id="ARBA00000971"/>
    </source>
</evidence>
<dbReference type="Pfam" id="PF00254">
    <property type="entry name" value="FKBP_C"/>
    <property type="match status" value="1"/>
</dbReference>
<dbReference type="InterPro" id="IPR046357">
    <property type="entry name" value="PPIase_dom_sf"/>
</dbReference>
<organism evidence="10 11">
    <name type="scientific">Dasania phycosphaerae</name>
    <dbReference type="NCBI Taxonomy" id="2950436"/>
    <lineage>
        <taxon>Bacteria</taxon>
        <taxon>Pseudomonadati</taxon>
        <taxon>Pseudomonadota</taxon>
        <taxon>Gammaproteobacteria</taxon>
        <taxon>Cellvibrionales</taxon>
        <taxon>Spongiibacteraceae</taxon>
        <taxon>Dasania</taxon>
    </lineage>
</organism>
<dbReference type="PANTHER" id="PTHR43811:SF57">
    <property type="entry name" value="FKBP-TYPE PEPTIDYL-PROLYL CIS-TRANS ISOMERASE FKPA-RELATED"/>
    <property type="match status" value="1"/>
</dbReference>
<dbReference type="RefSeq" id="WP_258331162.1">
    <property type="nucleotide sequence ID" value="NZ_JAPTGG010000005.1"/>
</dbReference>
<sequence>MFKIVIIIAVLLLLFAVYKMFAGNSQAAQQNIQLGKDFLAANAQAEGVQTTDSGLQYLLLQAGTGTTRPSASDRVEVHYHGSMINGVVFDSSVERGQSITFGLNQVIKGWTEGLQTMVVGEKKRLFIPSELAYGNRGAGKIPPGSTLIFDVELIAINP</sequence>
<evidence type="ECO:0000313" key="11">
    <source>
        <dbReference type="Proteomes" id="UP001069090"/>
    </source>
</evidence>
<dbReference type="Gene3D" id="3.10.50.40">
    <property type="match status" value="1"/>
</dbReference>
<accession>A0A9J6RLC7</accession>
<evidence type="ECO:0000256" key="5">
    <source>
        <dbReference type="ARBA" id="ARBA00023235"/>
    </source>
</evidence>
<dbReference type="GO" id="GO:0006457">
    <property type="term" value="P:protein folding"/>
    <property type="evidence" value="ECO:0007669"/>
    <property type="project" value="InterPro"/>
</dbReference>
<dbReference type="InterPro" id="IPR001179">
    <property type="entry name" value="PPIase_FKBP_dom"/>
</dbReference>
<keyword evidence="3 8" id="KW-0732">Signal</keyword>
<evidence type="ECO:0000259" key="9">
    <source>
        <dbReference type="PROSITE" id="PS50059"/>
    </source>
</evidence>
<dbReference type="EMBL" id="JAPTGG010000005">
    <property type="protein sequence ID" value="MCZ0865008.1"/>
    <property type="molecule type" value="Genomic_DNA"/>
</dbReference>
<dbReference type="Pfam" id="PF01346">
    <property type="entry name" value="FKBP_N"/>
    <property type="match status" value="1"/>
</dbReference>
<gene>
    <name evidence="10" type="ORF">O0V09_07335</name>
</gene>
<feature type="signal peptide" evidence="8">
    <location>
        <begin position="1"/>
        <end position="27"/>
    </location>
</feature>